<dbReference type="InterPro" id="IPR013083">
    <property type="entry name" value="Znf_RING/FYVE/PHD"/>
</dbReference>
<dbReference type="GO" id="GO:0043161">
    <property type="term" value="P:proteasome-mediated ubiquitin-dependent protein catabolic process"/>
    <property type="evidence" value="ECO:0007669"/>
    <property type="project" value="TreeGrafter"/>
</dbReference>
<dbReference type="PROSITE" id="PS50135">
    <property type="entry name" value="ZF_ZZ_2"/>
    <property type="match status" value="1"/>
</dbReference>
<protein>
    <recommendedName>
        <fullName evidence="8">RING-type domain-containing protein</fullName>
    </recommendedName>
</protein>
<dbReference type="PANTHER" id="PTHR15898:SF13">
    <property type="entry name" value="BIFUNCTIONAL APOPTOSIS REGULATOR"/>
    <property type="match status" value="1"/>
</dbReference>
<dbReference type="Gene3D" id="3.30.40.10">
    <property type="entry name" value="Zinc/RING finger domain, C3HC4 (zinc finger)"/>
    <property type="match status" value="1"/>
</dbReference>
<dbReference type="GO" id="GO:0008270">
    <property type="term" value="F:zinc ion binding"/>
    <property type="evidence" value="ECO:0007669"/>
    <property type="project" value="UniProtKB-KW"/>
</dbReference>
<dbReference type="Pfam" id="PF13923">
    <property type="entry name" value="zf-C3HC4_2"/>
    <property type="match status" value="1"/>
</dbReference>
<evidence type="ECO:0000259" key="6">
    <source>
        <dbReference type="PROSITE" id="PS50135"/>
    </source>
</evidence>
<evidence type="ECO:0000256" key="3">
    <source>
        <dbReference type="ARBA" id="ARBA00022833"/>
    </source>
</evidence>
<gene>
    <name evidence="7" type="ORF">DBRI00130_LOCUS5659</name>
</gene>
<dbReference type="InterPro" id="IPR001841">
    <property type="entry name" value="Znf_RING"/>
</dbReference>
<organism evidence="7">
    <name type="scientific">Ditylum brightwellii</name>
    <dbReference type="NCBI Taxonomy" id="49249"/>
    <lineage>
        <taxon>Eukaryota</taxon>
        <taxon>Sar</taxon>
        <taxon>Stramenopiles</taxon>
        <taxon>Ochrophyta</taxon>
        <taxon>Bacillariophyta</taxon>
        <taxon>Mediophyceae</taxon>
        <taxon>Lithodesmiophycidae</taxon>
        <taxon>Lithodesmiales</taxon>
        <taxon>Lithodesmiaceae</taxon>
        <taxon>Ditylum</taxon>
    </lineage>
</organism>
<feature type="domain" description="RING-type" evidence="5">
    <location>
        <begin position="25"/>
        <end position="66"/>
    </location>
</feature>
<dbReference type="Gene3D" id="3.30.60.90">
    <property type="match status" value="1"/>
</dbReference>
<keyword evidence="3" id="KW-0862">Zinc</keyword>
<evidence type="ECO:0000256" key="4">
    <source>
        <dbReference type="PROSITE-ProRule" id="PRU00228"/>
    </source>
</evidence>
<dbReference type="EMBL" id="HBNS01006994">
    <property type="protein sequence ID" value="CAE4589496.1"/>
    <property type="molecule type" value="Transcribed_RNA"/>
</dbReference>
<dbReference type="PANTHER" id="PTHR15898">
    <property type="entry name" value="BIFUNCTIONAL APOPTOSIS REGULATOR"/>
    <property type="match status" value="1"/>
</dbReference>
<dbReference type="PROSITE" id="PS50089">
    <property type="entry name" value="ZF_RING_2"/>
    <property type="match status" value="1"/>
</dbReference>
<dbReference type="AlphaFoldDB" id="A0A7S4QPD1"/>
<dbReference type="FunFam" id="3.30.40.10:FF:000489">
    <property type="entry name" value="E3 ubiquitin-protein ligase PRT1"/>
    <property type="match status" value="1"/>
</dbReference>
<evidence type="ECO:0000313" key="7">
    <source>
        <dbReference type="EMBL" id="CAE4589496.1"/>
    </source>
</evidence>
<keyword evidence="2 4" id="KW-0863">Zinc-finger</keyword>
<evidence type="ECO:0000256" key="1">
    <source>
        <dbReference type="ARBA" id="ARBA00022723"/>
    </source>
</evidence>
<evidence type="ECO:0000259" key="5">
    <source>
        <dbReference type="PROSITE" id="PS50089"/>
    </source>
</evidence>
<dbReference type="Pfam" id="PF00569">
    <property type="entry name" value="ZZ"/>
    <property type="match status" value="1"/>
</dbReference>
<feature type="domain" description="ZZ-type" evidence="6">
    <location>
        <begin position="298"/>
        <end position="370"/>
    </location>
</feature>
<keyword evidence="1" id="KW-0479">Metal-binding</keyword>
<name>A0A7S4QPD1_9STRA</name>
<dbReference type="InterPro" id="IPR043145">
    <property type="entry name" value="Znf_ZZ_sf"/>
</dbReference>
<sequence>MDVKSLDTTDGQTSSKHLNANVFSCSICLELLYKPCVNSCGHTFCFWCFHHAMDVTRIKHQCPLCRSSFRHFPAVCWPLHFYLISNFRKEIEAREKDIRKLEQEEYHAESPSLDCKHSNHFGSLQEEFKCVECGNLAAPPTVLSCGHIVCCYTKKSSTLNSVWKERKCPVVGCVGKVVGDAPFACAIIDEILHSDPEMSPDTYDAAVSLSEKCKGLVECPKECDGSIEKDEEVQFDDDDICNLEGLASAKGSQLNGKVVKVLGYDSSLERYKVELIAPPSGIEMHCFTVKGKNLKYVHYGVGCDGCGQYPIAGRRFKCQDCSEEIGFDICGSCFDAGVHSRPSGGADAAGRFNQKHHPEHKMKEMKENTFLHQIQTANPTIPLSQIINMFGEQ</sequence>
<proteinExistence type="predicted"/>
<dbReference type="PROSITE" id="PS01357">
    <property type="entry name" value="ZF_ZZ_1"/>
    <property type="match status" value="1"/>
</dbReference>
<dbReference type="SMART" id="SM00184">
    <property type="entry name" value="RING"/>
    <property type="match status" value="2"/>
</dbReference>
<dbReference type="InterPro" id="IPR000433">
    <property type="entry name" value="Znf_ZZ"/>
</dbReference>
<evidence type="ECO:0008006" key="8">
    <source>
        <dbReference type="Google" id="ProtNLM"/>
    </source>
</evidence>
<evidence type="ECO:0000256" key="2">
    <source>
        <dbReference type="ARBA" id="ARBA00022771"/>
    </source>
</evidence>
<dbReference type="GO" id="GO:0061630">
    <property type="term" value="F:ubiquitin protein ligase activity"/>
    <property type="evidence" value="ECO:0007669"/>
    <property type="project" value="TreeGrafter"/>
</dbReference>
<dbReference type="SMART" id="SM00291">
    <property type="entry name" value="ZnF_ZZ"/>
    <property type="match status" value="1"/>
</dbReference>
<dbReference type="SUPFAM" id="SSF57850">
    <property type="entry name" value="RING/U-box"/>
    <property type="match status" value="2"/>
</dbReference>
<accession>A0A7S4QPD1</accession>
<reference evidence="7" key="1">
    <citation type="submission" date="2021-01" db="EMBL/GenBank/DDBJ databases">
        <authorList>
            <person name="Corre E."/>
            <person name="Pelletier E."/>
            <person name="Niang G."/>
            <person name="Scheremetjew M."/>
            <person name="Finn R."/>
            <person name="Kale V."/>
            <person name="Holt S."/>
            <person name="Cochrane G."/>
            <person name="Meng A."/>
            <person name="Brown T."/>
            <person name="Cohen L."/>
        </authorList>
    </citation>
    <scope>NUCLEOTIDE SEQUENCE</scope>
    <source>
        <strain evidence="7">GSO104</strain>
    </source>
</reference>